<dbReference type="GO" id="GO:0005549">
    <property type="term" value="F:odorant binding"/>
    <property type="evidence" value="ECO:0007669"/>
    <property type="project" value="InterPro"/>
</dbReference>
<name>A0A7G3AK58_LUTLO</name>
<keyword evidence="2" id="KW-1003">Cell membrane</keyword>
<keyword evidence="5 10" id="KW-0552">Olfaction</keyword>
<evidence type="ECO:0000256" key="10">
    <source>
        <dbReference type="RuleBase" id="RU351113"/>
    </source>
</evidence>
<feature type="transmembrane region" description="Helical" evidence="10">
    <location>
        <begin position="278"/>
        <end position="300"/>
    </location>
</feature>
<dbReference type="AlphaFoldDB" id="A0A7G3AK58"/>
<feature type="transmembrane region" description="Helical" evidence="10">
    <location>
        <begin position="200"/>
        <end position="218"/>
    </location>
</feature>
<sequence>MPSPSELELFLKFKSQIEFGISLMTLNITNGPPLNCFVIFSMLLSNLSVVTFSLANIMLNFEGKLTTNSVFSCVTCIGALQIVLKALSVCSYENHFLQILMWAQSLYNERTNSEEINEMIRKILLQFHRIWIYIFKFVAINTILVRKLYLKIFLFRFRLFFWLYILSGLALCVINALMGDEGVIFRCPFISLDYQYYLEVMHLLQLILIMFAILSTVYADSSLIFLGLHIMAALDILNEYITLHKNRMEVNKNFIENVLKRYCDLVDNIDLFNEAISILSFVQFITSTILFLFVFCAVTVDSNNPIGHVIVVCSMIQLFLPCLFGEVVKIKTDRLSETLYMINWYNLSVTDQKSFLILLGVMQKTYGLKAAGMYNITLYTFIQVINSSIRRIKSTKLKNFLSIFR</sequence>
<keyword evidence="3 10" id="KW-0716">Sensory transduction</keyword>
<evidence type="ECO:0000256" key="4">
    <source>
        <dbReference type="ARBA" id="ARBA00022692"/>
    </source>
</evidence>
<dbReference type="InterPro" id="IPR004117">
    <property type="entry name" value="7tm6_olfct_rcpt"/>
</dbReference>
<evidence type="ECO:0000256" key="8">
    <source>
        <dbReference type="ARBA" id="ARBA00023170"/>
    </source>
</evidence>
<feature type="transmembrane region" description="Helical" evidence="10">
    <location>
        <begin position="130"/>
        <end position="149"/>
    </location>
</feature>
<feature type="transmembrane region" description="Helical" evidence="10">
    <location>
        <begin position="37"/>
        <end position="59"/>
    </location>
</feature>
<dbReference type="EMBL" id="GITU01003962">
    <property type="protein sequence ID" value="MBC1172665.1"/>
    <property type="molecule type" value="Transcribed_RNA"/>
</dbReference>
<accession>A0A7G3AK58</accession>
<keyword evidence="4 10" id="KW-0812">Transmembrane</keyword>
<dbReference type="GO" id="GO:0005886">
    <property type="term" value="C:plasma membrane"/>
    <property type="evidence" value="ECO:0007669"/>
    <property type="project" value="UniProtKB-SubCell"/>
</dbReference>
<keyword evidence="8 10" id="KW-0675">Receptor</keyword>
<evidence type="ECO:0000256" key="6">
    <source>
        <dbReference type="ARBA" id="ARBA00022989"/>
    </source>
</evidence>
<keyword evidence="6 10" id="KW-1133">Transmembrane helix</keyword>
<reference evidence="11" key="1">
    <citation type="journal article" date="2020" name="BMC">
        <title>Leishmania infection induces a limited differential gene expression in the sand fly midgut.</title>
        <authorList>
            <person name="Coutinho-Abreu I.V."/>
            <person name="Serafim T.D."/>
            <person name="Meneses C."/>
            <person name="Kamhawi S."/>
            <person name="Oliveira F."/>
            <person name="Valenzuela J.G."/>
        </authorList>
    </citation>
    <scope>NUCLEOTIDE SEQUENCE</scope>
    <source>
        <strain evidence="11">Jacobina</strain>
        <tissue evidence="11">Midgut</tissue>
    </source>
</reference>
<evidence type="ECO:0000256" key="1">
    <source>
        <dbReference type="ARBA" id="ARBA00004651"/>
    </source>
</evidence>
<evidence type="ECO:0000256" key="9">
    <source>
        <dbReference type="ARBA" id="ARBA00023224"/>
    </source>
</evidence>
<dbReference type="VEuPathDB" id="VectorBase:LLONM1_002560"/>
<feature type="transmembrane region" description="Helical" evidence="10">
    <location>
        <begin position="306"/>
        <end position="324"/>
    </location>
</feature>
<dbReference type="PANTHER" id="PTHR21137">
    <property type="entry name" value="ODORANT RECEPTOR"/>
    <property type="match status" value="1"/>
</dbReference>
<dbReference type="PANTHER" id="PTHR21137:SF35">
    <property type="entry name" value="ODORANT RECEPTOR 19A-RELATED"/>
    <property type="match status" value="1"/>
</dbReference>
<evidence type="ECO:0000313" key="11">
    <source>
        <dbReference type="EMBL" id="MBC1172665.1"/>
    </source>
</evidence>
<organism evidence="11">
    <name type="scientific">Lutzomyia longipalpis</name>
    <name type="common">Sand fly</name>
    <dbReference type="NCBI Taxonomy" id="7200"/>
    <lineage>
        <taxon>Eukaryota</taxon>
        <taxon>Metazoa</taxon>
        <taxon>Ecdysozoa</taxon>
        <taxon>Arthropoda</taxon>
        <taxon>Hexapoda</taxon>
        <taxon>Insecta</taxon>
        <taxon>Pterygota</taxon>
        <taxon>Neoptera</taxon>
        <taxon>Endopterygota</taxon>
        <taxon>Diptera</taxon>
        <taxon>Nematocera</taxon>
        <taxon>Psychodoidea</taxon>
        <taxon>Psychodidae</taxon>
        <taxon>Lutzomyia</taxon>
        <taxon>Lutzomyia</taxon>
    </lineage>
</organism>
<evidence type="ECO:0000256" key="2">
    <source>
        <dbReference type="ARBA" id="ARBA00022475"/>
    </source>
</evidence>
<evidence type="ECO:0000256" key="5">
    <source>
        <dbReference type="ARBA" id="ARBA00022725"/>
    </source>
</evidence>
<comment type="subcellular location">
    <subcellularLocation>
        <location evidence="1 10">Cell membrane</location>
        <topology evidence="1 10">Multi-pass membrane protein</topology>
    </subcellularLocation>
</comment>
<dbReference type="Pfam" id="PF02949">
    <property type="entry name" value="7tm_6"/>
    <property type="match status" value="1"/>
</dbReference>
<keyword evidence="7 10" id="KW-0472">Membrane</keyword>
<comment type="caution">
    <text evidence="10">Lacks conserved residue(s) required for the propagation of feature annotation.</text>
</comment>
<protein>
    <recommendedName>
        <fullName evidence="10">Odorant receptor</fullName>
    </recommendedName>
</protein>
<evidence type="ECO:0000256" key="3">
    <source>
        <dbReference type="ARBA" id="ARBA00022606"/>
    </source>
</evidence>
<keyword evidence="9 10" id="KW-0807">Transducer</keyword>
<comment type="similarity">
    <text evidence="10">Belongs to the insect chemoreceptor superfamily. Heteromeric odorant receptor channel (TC 1.A.69) family.</text>
</comment>
<dbReference type="GO" id="GO:0007165">
    <property type="term" value="P:signal transduction"/>
    <property type="evidence" value="ECO:0007669"/>
    <property type="project" value="UniProtKB-KW"/>
</dbReference>
<feature type="transmembrane region" description="Helical" evidence="10">
    <location>
        <begin position="161"/>
        <end position="179"/>
    </location>
</feature>
<evidence type="ECO:0000256" key="7">
    <source>
        <dbReference type="ARBA" id="ARBA00023136"/>
    </source>
</evidence>
<dbReference type="GO" id="GO:0004984">
    <property type="term" value="F:olfactory receptor activity"/>
    <property type="evidence" value="ECO:0007669"/>
    <property type="project" value="InterPro"/>
</dbReference>
<proteinExistence type="inferred from homology"/>